<reference evidence="4 5" key="1">
    <citation type="submission" date="2015-07" db="EMBL/GenBank/DDBJ databases">
        <title>Comparative genomics of the Sigatoka disease complex on banana suggests a link between parallel evolutionary changes in Pseudocercospora fijiensis and Pseudocercospora eumusae and increased virulence on the banana host.</title>
        <authorList>
            <person name="Chang T.-C."/>
            <person name="Salvucci A."/>
            <person name="Crous P.W."/>
            <person name="Stergiopoulos I."/>
        </authorList>
    </citation>
    <scope>NUCLEOTIDE SEQUENCE [LARGE SCALE GENOMIC DNA]</scope>
    <source>
        <strain evidence="4 5">CBS 114824</strain>
    </source>
</reference>
<evidence type="ECO:0000256" key="1">
    <source>
        <dbReference type="SAM" id="Coils"/>
    </source>
</evidence>
<evidence type="ECO:0000256" key="3">
    <source>
        <dbReference type="SAM" id="Phobius"/>
    </source>
</evidence>
<feature type="region of interest" description="Disordered" evidence="2">
    <location>
        <begin position="128"/>
        <end position="153"/>
    </location>
</feature>
<evidence type="ECO:0000313" key="5">
    <source>
        <dbReference type="Proteomes" id="UP000070133"/>
    </source>
</evidence>
<feature type="coiled-coil region" evidence="1">
    <location>
        <begin position="271"/>
        <end position="298"/>
    </location>
</feature>
<sequence>MRLSVQLNAHCSSSAVKATTLVHMPSLRGRTCSRTCRDCHLLLLLHSRLPACEPWRALERACRTATLTTFTSHFRPSYTQFSHQVDFRILNTMANVAADSTAIIMPYPSTTSTAGFVTTVTVTPNLVEDADSKSPTPAAVMPEIPYLTNTPTATPSNDTRPLMWYEKPATTPAAVGLFLYSIISLVLLMYLCVGGRLDSQLNIQPSIRSRRREQQRREREYWEGFDSEEAQTSTSASVPQRDRSESIVTIMGNGDEAEIAAIRQELRAAGIDISERTLREQRRRHDQLYDEFDEANRIITWPGTQQPTDAEVDAAYEAELERVRQRRSLNEARYLARLSPEQRRARADAQIMENMRALGML</sequence>
<keyword evidence="5" id="KW-1185">Reference proteome</keyword>
<dbReference type="AlphaFoldDB" id="A0A139H980"/>
<keyword evidence="3" id="KW-0472">Membrane</keyword>
<evidence type="ECO:0000313" key="4">
    <source>
        <dbReference type="EMBL" id="KXS99005.1"/>
    </source>
</evidence>
<keyword evidence="1" id="KW-0175">Coiled coil</keyword>
<accession>A0A139H980</accession>
<dbReference type="EMBL" id="LFZN01000101">
    <property type="protein sequence ID" value="KXS99005.1"/>
    <property type="molecule type" value="Genomic_DNA"/>
</dbReference>
<proteinExistence type="predicted"/>
<comment type="caution">
    <text evidence="4">The sequence shown here is derived from an EMBL/GenBank/DDBJ whole genome shotgun (WGS) entry which is preliminary data.</text>
</comment>
<protein>
    <submittedName>
        <fullName evidence="4">Uncharacterized protein</fullName>
    </submittedName>
</protein>
<keyword evidence="3" id="KW-1133">Transmembrane helix</keyword>
<evidence type="ECO:0000256" key="2">
    <source>
        <dbReference type="SAM" id="MobiDB-lite"/>
    </source>
</evidence>
<keyword evidence="3" id="KW-0812">Transmembrane</keyword>
<dbReference type="OrthoDB" id="3648233at2759"/>
<gene>
    <name evidence="4" type="ORF">AC578_6153</name>
</gene>
<name>A0A139H980_9PEZI</name>
<feature type="transmembrane region" description="Helical" evidence="3">
    <location>
        <begin position="173"/>
        <end position="193"/>
    </location>
</feature>
<dbReference type="Proteomes" id="UP000070133">
    <property type="component" value="Unassembled WGS sequence"/>
</dbReference>
<organism evidence="4 5">
    <name type="scientific">Pseudocercospora eumusae</name>
    <dbReference type="NCBI Taxonomy" id="321146"/>
    <lineage>
        <taxon>Eukaryota</taxon>
        <taxon>Fungi</taxon>
        <taxon>Dikarya</taxon>
        <taxon>Ascomycota</taxon>
        <taxon>Pezizomycotina</taxon>
        <taxon>Dothideomycetes</taxon>
        <taxon>Dothideomycetidae</taxon>
        <taxon>Mycosphaerellales</taxon>
        <taxon>Mycosphaerellaceae</taxon>
        <taxon>Pseudocercospora</taxon>
    </lineage>
</organism>
<feature type="region of interest" description="Disordered" evidence="2">
    <location>
        <begin position="208"/>
        <end position="243"/>
    </location>
</feature>